<dbReference type="Pfam" id="PF13489">
    <property type="entry name" value="Methyltransf_23"/>
    <property type="match status" value="1"/>
</dbReference>
<dbReference type="InterPro" id="IPR001173">
    <property type="entry name" value="Glyco_trans_2-like"/>
</dbReference>
<evidence type="ECO:0000313" key="2">
    <source>
        <dbReference type="EMBL" id="SPP63657.1"/>
    </source>
</evidence>
<organism evidence="2 3">
    <name type="scientific">Nitrospira lenta</name>
    <dbReference type="NCBI Taxonomy" id="1436998"/>
    <lineage>
        <taxon>Bacteria</taxon>
        <taxon>Pseudomonadati</taxon>
        <taxon>Nitrospirota</taxon>
        <taxon>Nitrospiria</taxon>
        <taxon>Nitrospirales</taxon>
        <taxon>Nitrospiraceae</taxon>
        <taxon>Nitrospira</taxon>
    </lineage>
</organism>
<reference evidence="3" key="1">
    <citation type="submission" date="2018-04" db="EMBL/GenBank/DDBJ databases">
        <authorList>
            <person name="Lucker S."/>
            <person name="Sakoula D."/>
        </authorList>
    </citation>
    <scope>NUCLEOTIDE SEQUENCE [LARGE SCALE GENOMIC DNA]</scope>
</reference>
<dbReference type="PANTHER" id="PTHR48090">
    <property type="entry name" value="UNDECAPRENYL-PHOSPHATE 4-DEOXY-4-FORMAMIDO-L-ARABINOSE TRANSFERASE-RELATED"/>
    <property type="match status" value="1"/>
</dbReference>
<dbReference type="SUPFAM" id="SSF53335">
    <property type="entry name" value="S-adenosyl-L-methionine-dependent methyltransferases"/>
    <property type="match status" value="1"/>
</dbReference>
<dbReference type="Gene3D" id="3.90.550.10">
    <property type="entry name" value="Spore Coat Polysaccharide Biosynthesis Protein SpsA, Chain A"/>
    <property type="match status" value="1"/>
</dbReference>
<sequence length="524" mass="59094">MSISDRSMLKTLALREKTRDEYLLQRDPIADDRLRWRAQSFRHLVHLLPGQTILEVGCGQGLFTRQLVQVTHGRNPITAVTFDGPARQPSQIQDAVEFVAAGSDSDILSGRQFDFVVAIDLLDKHNCAMLLQQVLERLKPGGQVVFYESNPWNVVLKLRRLLARIFGKADPRSLLSREQLYELMSEVGFVRVFAVYNDFVFAPLSRRLIGLFRNLSIVLENAPGIRTLAGSILVHAQKPPRVVARPAVSLAEHEGLKHAISVVVPCYNEQMNVGPLVEGLRRLYDDYLHEIILVDDNSTDETAAVIRNMAATDSRIRLVSRTGPNGVGRALSDGYRAVTGRYVLTMDCDFQHLLPEIADLFDEAVKGYDVVVGSRFSRHSVLLNYPFGKIVANRGFHLIAQILLLRRFRDLTNNLKLLRREVVEQLCLVEPWFAVNAETGLQPLLMGYQVKEVPISWINRTPDMGMSSFKLAQVGWGYWRVLGRLWLRSVCGAGAYRGLAVRTGARKTWRSTDAEQLRALGKRE</sequence>
<dbReference type="EMBL" id="OUNR01000001">
    <property type="protein sequence ID" value="SPP63657.1"/>
    <property type="molecule type" value="Genomic_DNA"/>
</dbReference>
<dbReference type="CDD" id="cd02440">
    <property type="entry name" value="AdoMet_MTases"/>
    <property type="match status" value="1"/>
</dbReference>
<dbReference type="RefSeq" id="WP_219999374.1">
    <property type="nucleotide sequence ID" value="NZ_OUNR01000001.1"/>
</dbReference>
<protein>
    <submittedName>
        <fullName evidence="2">Glycosyl transferase family 2</fullName>
    </submittedName>
</protein>
<gene>
    <name evidence="2" type="ORF">NITLEN_10743</name>
</gene>
<dbReference type="InParanoid" id="A0A330L2U4"/>
<dbReference type="PANTHER" id="PTHR48090:SF7">
    <property type="entry name" value="RFBJ PROTEIN"/>
    <property type="match status" value="1"/>
</dbReference>
<dbReference type="InterPro" id="IPR029063">
    <property type="entry name" value="SAM-dependent_MTases_sf"/>
</dbReference>
<keyword evidence="2" id="KW-0808">Transferase</keyword>
<dbReference type="CDD" id="cd04179">
    <property type="entry name" value="DPM_DPG-synthase_like"/>
    <property type="match status" value="1"/>
</dbReference>
<dbReference type="InterPro" id="IPR029044">
    <property type="entry name" value="Nucleotide-diphossugar_trans"/>
</dbReference>
<keyword evidence="3" id="KW-1185">Reference proteome</keyword>
<dbReference type="InterPro" id="IPR050256">
    <property type="entry name" value="Glycosyltransferase_2"/>
</dbReference>
<dbReference type="GO" id="GO:0016740">
    <property type="term" value="F:transferase activity"/>
    <property type="evidence" value="ECO:0007669"/>
    <property type="project" value="UniProtKB-KW"/>
</dbReference>
<evidence type="ECO:0000259" key="1">
    <source>
        <dbReference type="Pfam" id="PF00535"/>
    </source>
</evidence>
<proteinExistence type="predicted"/>
<name>A0A330L2U4_9BACT</name>
<dbReference type="Gene3D" id="3.40.50.150">
    <property type="entry name" value="Vaccinia Virus protein VP39"/>
    <property type="match status" value="1"/>
</dbReference>
<evidence type="ECO:0000313" key="3">
    <source>
        <dbReference type="Proteomes" id="UP000248168"/>
    </source>
</evidence>
<feature type="domain" description="Glycosyltransferase 2-like" evidence="1">
    <location>
        <begin position="261"/>
        <end position="426"/>
    </location>
</feature>
<accession>A0A330L2U4</accession>
<dbReference type="SUPFAM" id="SSF53448">
    <property type="entry name" value="Nucleotide-diphospho-sugar transferases"/>
    <property type="match status" value="1"/>
</dbReference>
<dbReference type="Proteomes" id="UP000248168">
    <property type="component" value="Unassembled WGS sequence"/>
</dbReference>
<dbReference type="Pfam" id="PF00535">
    <property type="entry name" value="Glycos_transf_2"/>
    <property type="match status" value="1"/>
</dbReference>
<dbReference type="AlphaFoldDB" id="A0A330L2U4"/>